<sequence>MFHPTRLRLVVLRRNPSNNQHSLTKVWRCRFRTALLLRRRRDFRPDFGEGRLKMCVVPYYKVLALVLLVQLLGLWAIASCISIS</sequence>
<evidence type="ECO:0000313" key="3">
    <source>
        <dbReference type="Proteomes" id="UP000504636"/>
    </source>
</evidence>
<dbReference type="GeneID" id="54454632"/>
<evidence type="ECO:0000313" key="2">
    <source>
        <dbReference type="EMBL" id="KAF2813435.1"/>
    </source>
</evidence>
<keyword evidence="1" id="KW-1133">Transmembrane helix</keyword>
<reference evidence="4" key="3">
    <citation type="submission" date="2025-04" db="UniProtKB">
        <authorList>
            <consortium name="RefSeq"/>
        </authorList>
    </citation>
    <scope>IDENTIFICATION</scope>
    <source>
        <strain evidence="4">CBS 304.34</strain>
    </source>
</reference>
<accession>A0A6A6YZT7</accession>
<name>A0A6A6YZT7_9PEZI</name>
<organism evidence="2">
    <name type="scientific">Mytilinidion resinicola</name>
    <dbReference type="NCBI Taxonomy" id="574789"/>
    <lineage>
        <taxon>Eukaryota</taxon>
        <taxon>Fungi</taxon>
        <taxon>Dikarya</taxon>
        <taxon>Ascomycota</taxon>
        <taxon>Pezizomycotina</taxon>
        <taxon>Dothideomycetes</taxon>
        <taxon>Pleosporomycetidae</taxon>
        <taxon>Mytilinidiales</taxon>
        <taxon>Mytilinidiaceae</taxon>
        <taxon>Mytilinidion</taxon>
    </lineage>
</organism>
<feature type="transmembrane region" description="Helical" evidence="1">
    <location>
        <begin position="62"/>
        <end position="83"/>
    </location>
</feature>
<keyword evidence="1" id="KW-0472">Membrane</keyword>
<protein>
    <submittedName>
        <fullName evidence="2 4">Uncharacterized protein</fullName>
    </submittedName>
</protein>
<reference evidence="2 4" key="1">
    <citation type="journal article" date="2020" name="Stud. Mycol.">
        <title>101 Dothideomycetes genomes: a test case for predicting lifestyles and emergence of pathogens.</title>
        <authorList>
            <person name="Haridas S."/>
            <person name="Albert R."/>
            <person name="Binder M."/>
            <person name="Bloem J."/>
            <person name="Labutti K."/>
            <person name="Salamov A."/>
            <person name="Andreopoulos B."/>
            <person name="Baker S."/>
            <person name="Barry K."/>
            <person name="Bills G."/>
            <person name="Bluhm B."/>
            <person name="Cannon C."/>
            <person name="Castanera R."/>
            <person name="Culley D."/>
            <person name="Daum C."/>
            <person name="Ezra D."/>
            <person name="Gonzalez J."/>
            <person name="Henrissat B."/>
            <person name="Kuo A."/>
            <person name="Liang C."/>
            <person name="Lipzen A."/>
            <person name="Lutzoni F."/>
            <person name="Magnuson J."/>
            <person name="Mondo S."/>
            <person name="Nolan M."/>
            <person name="Ohm R."/>
            <person name="Pangilinan J."/>
            <person name="Park H.-J."/>
            <person name="Ramirez L."/>
            <person name="Alfaro M."/>
            <person name="Sun H."/>
            <person name="Tritt A."/>
            <person name="Yoshinaga Y."/>
            <person name="Zwiers L.-H."/>
            <person name="Turgeon B."/>
            <person name="Goodwin S."/>
            <person name="Spatafora J."/>
            <person name="Crous P."/>
            <person name="Grigoriev I."/>
        </authorList>
    </citation>
    <scope>NUCLEOTIDE SEQUENCE</scope>
    <source>
        <strain evidence="2 4">CBS 304.34</strain>
    </source>
</reference>
<dbReference type="RefSeq" id="XP_033580399.1">
    <property type="nucleotide sequence ID" value="XM_033713739.1"/>
</dbReference>
<gene>
    <name evidence="2 4" type="ORF">BDZ99DRAFT_256047</name>
</gene>
<evidence type="ECO:0000256" key="1">
    <source>
        <dbReference type="SAM" id="Phobius"/>
    </source>
</evidence>
<keyword evidence="1" id="KW-0812">Transmembrane</keyword>
<proteinExistence type="predicted"/>
<dbReference type="EMBL" id="MU003696">
    <property type="protein sequence ID" value="KAF2813435.1"/>
    <property type="molecule type" value="Genomic_DNA"/>
</dbReference>
<evidence type="ECO:0000313" key="4">
    <source>
        <dbReference type="RefSeq" id="XP_033580399.1"/>
    </source>
</evidence>
<dbReference type="AlphaFoldDB" id="A0A6A6YZT7"/>
<reference evidence="4" key="2">
    <citation type="submission" date="2020-04" db="EMBL/GenBank/DDBJ databases">
        <authorList>
            <consortium name="NCBI Genome Project"/>
        </authorList>
    </citation>
    <scope>NUCLEOTIDE SEQUENCE</scope>
    <source>
        <strain evidence="4">CBS 304.34</strain>
    </source>
</reference>
<dbReference type="Proteomes" id="UP000504636">
    <property type="component" value="Unplaced"/>
</dbReference>
<keyword evidence="3" id="KW-1185">Reference proteome</keyword>